<dbReference type="PANTHER" id="PTHR43289:SF6">
    <property type="entry name" value="SERINE_THREONINE-PROTEIN KINASE NEKL-3"/>
    <property type="match status" value="1"/>
</dbReference>
<feature type="compositionally biased region" description="Pro residues" evidence="7">
    <location>
        <begin position="357"/>
        <end position="398"/>
    </location>
</feature>
<keyword evidence="8" id="KW-0472">Membrane</keyword>
<accession>A0A840PB02</accession>
<dbReference type="Proteomes" id="UP000578449">
    <property type="component" value="Unassembled WGS sequence"/>
</dbReference>
<evidence type="ECO:0000313" key="11">
    <source>
        <dbReference type="Proteomes" id="UP000578449"/>
    </source>
</evidence>
<dbReference type="InterPro" id="IPR000719">
    <property type="entry name" value="Prot_kinase_dom"/>
</dbReference>
<dbReference type="AlphaFoldDB" id="A0A840PB02"/>
<gene>
    <name evidence="10" type="ORF">HNP84_004849</name>
</gene>
<dbReference type="EC" id="2.7.11.1" evidence="1"/>
<evidence type="ECO:0000259" key="9">
    <source>
        <dbReference type="PROSITE" id="PS50011"/>
    </source>
</evidence>
<sequence length="685" mass="69375">MGARKMHQEQVMIAGRYRLIDPIGAGGVAEVWRGVDTRLDMPVAVKLVNSLTGGLASAERFAREARAAAQIIHPNVVTVLDVGQDAQRRFLVMELLSGRSLAAELADRGTLGVAEVCRLLAQAAAGLAAAHRARVVHRDIKPANLHLTDEGTLKVVDFGLAHLASEAARLTTAGTTVGTAAYLAPEQINGSGAQAASDLYALGCVAYELLCGHPPFTASPPELIDQHLYEPVVPPIRHRADIPAELNHLILALLAKDPAQRPADAEHVQHLLAVLANRTRTSPRPTPAPHLTIPAAPHPSVPAPVPHPGAPASVPHPGAPASVPHPSVPASVPHPSVPASVPHPSAPAPVPHVSAPAPAPHPTPASPPAPPTPPDPRTQGSPPPTPAPPVSMPTPPASMPGAPASLSGAPVSMPGAPASMPGAPASMPGAPASTPRAPLSAPLAPPLGSATAPGAAAFAAPPTTPGARSWSSTPAASPSASAPPFDRGPVAAGHTAVLPAPPTESAVPPGSAGSSLSHRRLLVQVALAVAVLALTTVGAIVVFSRPEPAPRPPAATAPTDTPTSAPATPPTTTPTPSRSAPTPTPPPTARPTPSATPPNLTDPRVWLLALDSAVTAQQRTGGIAPDVAAKAHEKIRDAAEKLAKGEASEAGKKIRELTRDLSHARREGKLTDGPLTAFLANSGLR</sequence>
<name>A0A840PB02_9ACTN</name>
<evidence type="ECO:0000256" key="1">
    <source>
        <dbReference type="ARBA" id="ARBA00012513"/>
    </source>
</evidence>
<dbReference type="InterPro" id="IPR011009">
    <property type="entry name" value="Kinase-like_dom_sf"/>
</dbReference>
<evidence type="ECO:0000256" key="6">
    <source>
        <dbReference type="ARBA" id="ARBA00022840"/>
    </source>
</evidence>
<keyword evidence="6" id="KW-0067">ATP-binding</keyword>
<dbReference type="PANTHER" id="PTHR43289">
    <property type="entry name" value="MITOGEN-ACTIVATED PROTEIN KINASE KINASE KINASE 20-RELATED"/>
    <property type="match status" value="1"/>
</dbReference>
<keyword evidence="11" id="KW-1185">Reference proteome</keyword>
<feature type="transmembrane region" description="Helical" evidence="8">
    <location>
        <begin position="521"/>
        <end position="543"/>
    </location>
</feature>
<dbReference type="PROSITE" id="PS50011">
    <property type="entry name" value="PROTEIN_KINASE_DOM"/>
    <property type="match status" value="1"/>
</dbReference>
<keyword evidence="4" id="KW-0547">Nucleotide-binding</keyword>
<keyword evidence="5 10" id="KW-0418">Kinase</keyword>
<keyword evidence="3 10" id="KW-0808">Transferase</keyword>
<dbReference type="SMART" id="SM00220">
    <property type="entry name" value="S_TKc"/>
    <property type="match status" value="1"/>
</dbReference>
<dbReference type="SUPFAM" id="SSF56112">
    <property type="entry name" value="Protein kinase-like (PK-like)"/>
    <property type="match status" value="1"/>
</dbReference>
<evidence type="ECO:0000256" key="2">
    <source>
        <dbReference type="ARBA" id="ARBA00022527"/>
    </source>
</evidence>
<dbReference type="EMBL" id="JACHGN010000010">
    <property type="protein sequence ID" value="MBB5135113.1"/>
    <property type="molecule type" value="Genomic_DNA"/>
</dbReference>
<feature type="region of interest" description="Disordered" evidence="7">
    <location>
        <begin position="545"/>
        <end position="602"/>
    </location>
</feature>
<proteinExistence type="predicted"/>
<reference evidence="10 11" key="1">
    <citation type="submission" date="2020-08" db="EMBL/GenBank/DDBJ databases">
        <title>Genomic Encyclopedia of Type Strains, Phase IV (KMG-IV): sequencing the most valuable type-strain genomes for metagenomic binning, comparative biology and taxonomic classification.</title>
        <authorList>
            <person name="Goeker M."/>
        </authorList>
    </citation>
    <scope>NUCLEOTIDE SEQUENCE [LARGE SCALE GENOMIC DNA]</scope>
    <source>
        <strain evidence="10 11">DSM 45615</strain>
    </source>
</reference>
<feature type="domain" description="Protein kinase" evidence="9">
    <location>
        <begin position="17"/>
        <end position="273"/>
    </location>
</feature>
<dbReference type="Gene3D" id="3.30.200.20">
    <property type="entry name" value="Phosphorylase Kinase, domain 1"/>
    <property type="match status" value="1"/>
</dbReference>
<dbReference type="CDD" id="cd14014">
    <property type="entry name" value="STKc_PknB_like"/>
    <property type="match status" value="1"/>
</dbReference>
<organism evidence="10 11">
    <name type="scientific">Thermocatellispora tengchongensis</name>
    <dbReference type="NCBI Taxonomy" id="1073253"/>
    <lineage>
        <taxon>Bacteria</taxon>
        <taxon>Bacillati</taxon>
        <taxon>Actinomycetota</taxon>
        <taxon>Actinomycetes</taxon>
        <taxon>Streptosporangiales</taxon>
        <taxon>Streptosporangiaceae</taxon>
        <taxon>Thermocatellispora</taxon>
    </lineage>
</organism>
<evidence type="ECO:0000256" key="3">
    <source>
        <dbReference type="ARBA" id="ARBA00022679"/>
    </source>
</evidence>
<evidence type="ECO:0000256" key="4">
    <source>
        <dbReference type="ARBA" id="ARBA00022741"/>
    </source>
</evidence>
<evidence type="ECO:0000256" key="7">
    <source>
        <dbReference type="SAM" id="MobiDB-lite"/>
    </source>
</evidence>
<evidence type="ECO:0000313" key="10">
    <source>
        <dbReference type="EMBL" id="MBB5135113.1"/>
    </source>
</evidence>
<dbReference type="Gene3D" id="1.10.510.10">
    <property type="entry name" value="Transferase(Phosphotransferase) domain 1"/>
    <property type="match status" value="1"/>
</dbReference>
<feature type="compositionally biased region" description="Pro residues" evidence="7">
    <location>
        <begin position="582"/>
        <end position="596"/>
    </location>
</feature>
<evidence type="ECO:0000256" key="8">
    <source>
        <dbReference type="SAM" id="Phobius"/>
    </source>
</evidence>
<feature type="compositionally biased region" description="Low complexity" evidence="7">
    <location>
        <begin position="556"/>
        <end position="566"/>
    </location>
</feature>
<keyword evidence="8" id="KW-0812">Transmembrane</keyword>
<dbReference type="Pfam" id="PF00069">
    <property type="entry name" value="Pkinase"/>
    <property type="match status" value="1"/>
</dbReference>
<keyword evidence="8" id="KW-1133">Transmembrane helix</keyword>
<dbReference type="GO" id="GO:0004674">
    <property type="term" value="F:protein serine/threonine kinase activity"/>
    <property type="evidence" value="ECO:0007669"/>
    <property type="project" value="UniProtKB-KW"/>
</dbReference>
<feature type="compositionally biased region" description="Low complexity" evidence="7">
    <location>
        <begin position="310"/>
        <end position="343"/>
    </location>
</feature>
<keyword evidence="2" id="KW-0723">Serine/threonine-protein kinase</keyword>
<comment type="caution">
    <text evidence="10">The sequence shown here is derived from an EMBL/GenBank/DDBJ whole genome shotgun (WGS) entry which is preliminary data.</text>
</comment>
<evidence type="ECO:0000256" key="5">
    <source>
        <dbReference type="ARBA" id="ARBA00022777"/>
    </source>
</evidence>
<feature type="compositionally biased region" description="Low complexity" evidence="7">
    <location>
        <begin position="412"/>
        <end position="484"/>
    </location>
</feature>
<feature type="compositionally biased region" description="Pro residues" evidence="7">
    <location>
        <begin position="296"/>
        <end position="309"/>
    </location>
</feature>
<feature type="region of interest" description="Disordered" evidence="7">
    <location>
        <begin position="279"/>
        <end position="515"/>
    </location>
</feature>
<dbReference type="PRINTS" id="PR01217">
    <property type="entry name" value="PRICHEXTENSN"/>
</dbReference>
<dbReference type="RefSeq" id="WP_185052076.1">
    <property type="nucleotide sequence ID" value="NZ_JACHGN010000010.1"/>
</dbReference>
<protein>
    <recommendedName>
        <fullName evidence="1">non-specific serine/threonine protein kinase</fullName>
        <ecNumber evidence="1">2.7.11.1</ecNumber>
    </recommendedName>
</protein>
<dbReference type="GO" id="GO:0005524">
    <property type="term" value="F:ATP binding"/>
    <property type="evidence" value="ECO:0007669"/>
    <property type="project" value="UniProtKB-KW"/>
</dbReference>